<dbReference type="Proteomes" id="UP000077521">
    <property type="component" value="Unassembled WGS sequence"/>
</dbReference>
<dbReference type="EMBL" id="LWDF02000080">
    <property type="protein sequence ID" value="KAE8258169.1"/>
    <property type="molecule type" value="Genomic_DNA"/>
</dbReference>
<accession>A0A8T8T9R4</accession>
<comment type="caution">
    <text evidence="2">The sequence shown here is derived from an EMBL/GenBank/DDBJ whole genome shotgun (WGS) entry which is preliminary data.</text>
</comment>
<protein>
    <recommendedName>
        <fullName evidence="4">F-box domain-containing protein</fullName>
    </recommendedName>
</protein>
<evidence type="ECO:0000313" key="3">
    <source>
        <dbReference type="Proteomes" id="UP000077521"/>
    </source>
</evidence>
<evidence type="ECO:0000256" key="1">
    <source>
        <dbReference type="SAM" id="SignalP"/>
    </source>
</evidence>
<feature type="chain" id="PRO_5035816614" description="F-box domain-containing protein" evidence="1">
    <location>
        <begin position="27"/>
        <end position="498"/>
    </location>
</feature>
<organism evidence="2 3">
    <name type="scientific">Tilletia indica</name>
    <dbReference type="NCBI Taxonomy" id="43049"/>
    <lineage>
        <taxon>Eukaryota</taxon>
        <taxon>Fungi</taxon>
        <taxon>Dikarya</taxon>
        <taxon>Basidiomycota</taxon>
        <taxon>Ustilaginomycotina</taxon>
        <taxon>Exobasidiomycetes</taxon>
        <taxon>Tilletiales</taxon>
        <taxon>Tilletiaceae</taxon>
        <taxon>Tilletia</taxon>
    </lineage>
</organism>
<dbReference type="AlphaFoldDB" id="A0A8T8T9R4"/>
<reference evidence="2" key="2">
    <citation type="journal article" date="2019" name="IMA Fungus">
        <title>Genome sequencing and comparison of five Tilletia species to identify candidate genes for the detection of regulated species infecting wheat.</title>
        <authorList>
            <person name="Nguyen H.D.T."/>
            <person name="Sultana T."/>
            <person name="Kesanakurti P."/>
            <person name="Hambleton S."/>
        </authorList>
    </citation>
    <scope>NUCLEOTIDE SEQUENCE</scope>
    <source>
        <strain evidence="2">DAOMC 236416</strain>
    </source>
</reference>
<sequence>MSSLGLPTELLLQVLRLAVTPPCADAETLSDFVARCRHLQLVNRLFRLLLQREFGSHLHAFHPHWVPSVRASTTPWIVAPFAPFSEHRAYWSHYSGPSVPELYPYIHFLRSVPTAGLCTLRTLSLDVRAIGAHHPGLDEATNDVICPANSPLSIVVALLFRLSMTCFQLFELNIRLPPYQPIVNIVERIVARNLGLRRIHIDIDSTIRLHHGRLLRLDLSNLVDSRSKYRPFRKFVLRAPGCNICFRNSDIYSRETSLAQQRFMERVSTVTEFALVCSAFIAATSSWEWLHLLFSTAPTLRHCEFSVHEPDRLWSDPSSFSPASLWLPCLQDLVVQVPDVDSHLLRLVSAPGLLRLKVRSSIEAERWPSCPDDHFPVLAFVHVLCPSPSLIRLQVLGIPQRMYERCQSRAHNASFQHLNEILMHLHPDTDHSEQGLALPFTPSDVVTAPNARAQTCSWYESLQQGVACLPQSVCGTNLATTLTNERLTQETEIETRLS</sequence>
<gene>
    <name evidence="2" type="ORF">A4X13_0g1852</name>
</gene>
<feature type="signal peptide" evidence="1">
    <location>
        <begin position="1"/>
        <end position="26"/>
    </location>
</feature>
<reference evidence="2" key="1">
    <citation type="submission" date="2016-04" db="EMBL/GenBank/DDBJ databases">
        <authorList>
            <person name="Nguyen H.D."/>
            <person name="Samba Siva P."/>
            <person name="Cullis J."/>
            <person name="Levesque C.A."/>
            <person name="Hambleton S."/>
        </authorList>
    </citation>
    <scope>NUCLEOTIDE SEQUENCE</scope>
    <source>
        <strain evidence="2">DAOMC 236416</strain>
    </source>
</reference>
<keyword evidence="3" id="KW-1185">Reference proteome</keyword>
<name>A0A8T8T9R4_9BASI</name>
<proteinExistence type="predicted"/>
<keyword evidence="1" id="KW-0732">Signal</keyword>
<evidence type="ECO:0000313" key="2">
    <source>
        <dbReference type="EMBL" id="KAE8258169.1"/>
    </source>
</evidence>
<evidence type="ECO:0008006" key="4">
    <source>
        <dbReference type="Google" id="ProtNLM"/>
    </source>
</evidence>